<organism evidence="1 2">
    <name type="scientific">Flavobacterium profundi</name>
    <dbReference type="NCBI Taxonomy" id="1774945"/>
    <lineage>
        <taxon>Bacteria</taxon>
        <taxon>Pseudomonadati</taxon>
        <taxon>Bacteroidota</taxon>
        <taxon>Flavobacteriia</taxon>
        <taxon>Flavobacteriales</taxon>
        <taxon>Flavobacteriaceae</taxon>
        <taxon>Flavobacterium</taxon>
    </lineage>
</organism>
<protein>
    <submittedName>
        <fullName evidence="1">Uncharacterized protein</fullName>
    </submittedName>
</protein>
<comment type="caution">
    <text evidence="1">The sequence shown here is derived from an EMBL/GenBank/DDBJ whole genome shotgun (WGS) entry which is preliminary data.</text>
</comment>
<dbReference type="RefSeq" id="WP_140998141.1">
    <property type="nucleotide sequence ID" value="NZ_VDCZ01000008.1"/>
</dbReference>
<name>A0A6I4IM77_9FLAO</name>
<dbReference type="OrthoDB" id="883020at2"/>
<dbReference type="Proteomes" id="UP000431264">
    <property type="component" value="Unassembled WGS sequence"/>
</dbReference>
<proteinExistence type="predicted"/>
<evidence type="ECO:0000313" key="1">
    <source>
        <dbReference type="EMBL" id="MVO09762.1"/>
    </source>
</evidence>
<keyword evidence="2" id="KW-1185">Reference proteome</keyword>
<gene>
    <name evidence="1" type="ORF">GOQ30_11390</name>
</gene>
<reference evidence="2" key="1">
    <citation type="submission" date="2019-05" db="EMBL/GenBank/DDBJ databases">
        <title>Flavobacterium profundi sp. nov., isolated from a deep-sea seamount.</title>
        <authorList>
            <person name="Zhang D.-C."/>
        </authorList>
    </citation>
    <scope>NUCLEOTIDE SEQUENCE [LARGE SCALE GENOMIC DNA]</scope>
    <source>
        <strain evidence="2">TP390</strain>
    </source>
</reference>
<dbReference type="EMBL" id="WQLW01000008">
    <property type="protein sequence ID" value="MVO09762.1"/>
    <property type="molecule type" value="Genomic_DNA"/>
</dbReference>
<sequence length="162" mass="19141">MSKVIIISRFFPVGHKRQQEKTDFLAKFWANHGIIMQNYHLEQLIDDYANVSKIGFLMNPKKHTIRKGNRFKKGDYFSPRVWSGRPYHSKQIIVAPDTKIKEVYQIEIRNDLSILIDNKAFNSIDILANNDGLNKEDFINWFSNQLPFKGQIICWNTYNINY</sequence>
<evidence type="ECO:0000313" key="2">
    <source>
        <dbReference type="Proteomes" id="UP000431264"/>
    </source>
</evidence>
<accession>A0A6I4IM77</accession>
<dbReference type="AlphaFoldDB" id="A0A6I4IM77"/>